<dbReference type="InterPro" id="IPR027417">
    <property type="entry name" value="P-loop_NTPase"/>
</dbReference>
<keyword evidence="2" id="KW-1185">Reference proteome</keyword>
<gene>
    <name evidence="1" type="ORF">L4923_06325</name>
</gene>
<evidence type="ECO:0000313" key="2">
    <source>
        <dbReference type="Proteomes" id="UP001201701"/>
    </source>
</evidence>
<dbReference type="Pfam" id="PF13671">
    <property type="entry name" value="AAA_33"/>
    <property type="match status" value="1"/>
</dbReference>
<sequence>MDFAGEILILTGTPGSGKTTTAKMLGAEAGSAKVHLHSDDFWHFIKNGAVAPYLPQAHAQNAVVVDVLAKAAEGYAKGGFFVIVDGIVGPWFLQPFRRLTVPLHYVVLRPPLDVAIRRCRERGGDTLTDPEPISALHRQLSALEELEAHAIDIGDQPPGRTAAAVIDALCSGTFRLI</sequence>
<comment type="caution">
    <text evidence="1">The sequence shown here is derived from an EMBL/GenBank/DDBJ whole genome shotgun (WGS) entry which is preliminary data.</text>
</comment>
<name>A0ABS9QB48_9HYPH</name>
<organism evidence="1 2">
    <name type="scientific">Mesorhizobium retamae</name>
    <dbReference type="NCBI Taxonomy" id="2912854"/>
    <lineage>
        <taxon>Bacteria</taxon>
        <taxon>Pseudomonadati</taxon>
        <taxon>Pseudomonadota</taxon>
        <taxon>Alphaproteobacteria</taxon>
        <taxon>Hyphomicrobiales</taxon>
        <taxon>Phyllobacteriaceae</taxon>
        <taxon>Mesorhizobium</taxon>
    </lineage>
</organism>
<keyword evidence="1" id="KW-0547">Nucleotide-binding</keyword>
<reference evidence="1 2" key="1">
    <citation type="submission" date="2022-02" db="EMBL/GenBank/DDBJ databases">
        <title>Draft genome sequence of Mezorhizobium retamae strain IRAMC:0171 isolated from Retama raetam nodules.</title>
        <authorList>
            <person name="Bengaied R."/>
            <person name="Sbissi I."/>
            <person name="Huber K."/>
            <person name="Ghodbane F."/>
            <person name="Nouioui I."/>
            <person name="Tarhouni M."/>
            <person name="Gtari M."/>
        </authorList>
    </citation>
    <scope>NUCLEOTIDE SEQUENCE [LARGE SCALE GENOMIC DNA]</scope>
    <source>
        <strain evidence="1 2">IRAMC:0171</strain>
    </source>
</reference>
<dbReference type="GO" id="GO:0005524">
    <property type="term" value="F:ATP binding"/>
    <property type="evidence" value="ECO:0007669"/>
    <property type="project" value="UniProtKB-KW"/>
</dbReference>
<dbReference type="Proteomes" id="UP001201701">
    <property type="component" value="Unassembled WGS sequence"/>
</dbReference>
<dbReference type="Gene3D" id="3.40.50.300">
    <property type="entry name" value="P-loop containing nucleotide triphosphate hydrolases"/>
    <property type="match status" value="1"/>
</dbReference>
<accession>A0ABS9QB48</accession>
<protein>
    <submittedName>
        <fullName evidence="1">ATP-binding protein</fullName>
    </submittedName>
</protein>
<keyword evidence="1" id="KW-0067">ATP-binding</keyword>
<evidence type="ECO:0000313" key="1">
    <source>
        <dbReference type="EMBL" id="MCG7504635.1"/>
    </source>
</evidence>
<dbReference type="EMBL" id="JAKREW010000003">
    <property type="protein sequence ID" value="MCG7504635.1"/>
    <property type="molecule type" value="Genomic_DNA"/>
</dbReference>
<dbReference type="SUPFAM" id="SSF52540">
    <property type="entry name" value="P-loop containing nucleoside triphosphate hydrolases"/>
    <property type="match status" value="1"/>
</dbReference>
<proteinExistence type="predicted"/>